<dbReference type="Pfam" id="PF12833">
    <property type="entry name" value="HTH_18"/>
    <property type="match status" value="1"/>
</dbReference>
<dbReference type="EMBL" id="WHOS01000004">
    <property type="protein sequence ID" value="NUA98714.1"/>
    <property type="molecule type" value="Genomic_DNA"/>
</dbReference>
<dbReference type="CDD" id="cd06124">
    <property type="entry name" value="cupin_NimR-like_N"/>
    <property type="match status" value="1"/>
</dbReference>
<reference evidence="5 6" key="1">
    <citation type="submission" date="2019-10" db="EMBL/GenBank/DDBJ databases">
        <title>Genome sequence of Azospirillum melinis.</title>
        <authorList>
            <person name="Ambrosini A."/>
            <person name="Sant'Anna F.H."/>
            <person name="Cassan F.D."/>
            <person name="Souza E.M."/>
            <person name="Passaglia L.M.P."/>
        </authorList>
    </citation>
    <scope>NUCLEOTIDE SEQUENCE [LARGE SCALE GENOMIC DNA]</scope>
    <source>
        <strain evidence="5 6">TMCY0552</strain>
    </source>
</reference>
<accession>A0ABX2K580</accession>
<name>A0ABX2K580_9PROT</name>
<dbReference type="InterPro" id="IPR009057">
    <property type="entry name" value="Homeodomain-like_sf"/>
</dbReference>
<organism evidence="5 6">
    <name type="scientific">Azospirillum melinis</name>
    <dbReference type="NCBI Taxonomy" id="328839"/>
    <lineage>
        <taxon>Bacteria</taxon>
        <taxon>Pseudomonadati</taxon>
        <taxon>Pseudomonadota</taxon>
        <taxon>Alphaproteobacteria</taxon>
        <taxon>Rhodospirillales</taxon>
        <taxon>Azospirillaceae</taxon>
        <taxon>Azospirillum</taxon>
    </lineage>
</organism>
<keyword evidence="6" id="KW-1185">Reference proteome</keyword>
<dbReference type="SUPFAM" id="SSF51182">
    <property type="entry name" value="RmlC-like cupins"/>
    <property type="match status" value="1"/>
</dbReference>
<dbReference type="Gene3D" id="2.60.120.10">
    <property type="entry name" value="Jelly Rolls"/>
    <property type="match status" value="1"/>
</dbReference>
<dbReference type="Gene3D" id="1.10.10.60">
    <property type="entry name" value="Homeodomain-like"/>
    <property type="match status" value="1"/>
</dbReference>
<evidence type="ECO:0000259" key="4">
    <source>
        <dbReference type="PROSITE" id="PS01124"/>
    </source>
</evidence>
<dbReference type="PANTHER" id="PTHR11019">
    <property type="entry name" value="HTH-TYPE TRANSCRIPTIONAL REGULATOR NIMR"/>
    <property type="match status" value="1"/>
</dbReference>
<dbReference type="SUPFAM" id="SSF46689">
    <property type="entry name" value="Homeodomain-like"/>
    <property type="match status" value="1"/>
</dbReference>
<dbReference type="Proteomes" id="UP000605086">
    <property type="component" value="Unassembled WGS sequence"/>
</dbReference>
<sequence>MGQSVTTSAVTPRPCIDDFDCDSDRSDRPAVALHLDFSDYEAEVPQHSHRQGQLILALHGAVTCTTANGLWLVPPDCGVWIPGGVPHSNQVTPNARLSYLFVEPDAAALPRECCTLSVSPMLREMILRLAHVPGGYASDDHTGRLVRVLLDELVLMPREGLRLPVSSHPKIAMIARALTAEPGDRRTLAGWAAHVAMSERSLKRLMVQETGLTFGQWRRQLHLVIALRELAGGATVQRVAGDLGYESVTAFIVMFKKAMGTTPTGYFRTGAGRVDNPGGAFPAADRASPAA</sequence>
<dbReference type="InterPro" id="IPR018060">
    <property type="entry name" value="HTH_AraC"/>
</dbReference>
<protein>
    <submittedName>
        <fullName evidence="5">Helix-turn-helix domain-containing protein</fullName>
    </submittedName>
</protein>
<dbReference type="InterPro" id="IPR011051">
    <property type="entry name" value="RmlC_Cupin_sf"/>
</dbReference>
<evidence type="ECO:0000256" key="2">
    <source>
        <dbReference type="ARBA" id="ARBA00023125"/>
    </source>
</evidence>
<dbReference type="PANTHER" id="PTHR11019:SF199">
    <property type="entry name" value="HTH-TYPE TRANSCRIPTIONAL REGULATOR NIMR"/>
    <property type="match status" value="1"/>
</dbReference>
<dbReference type="InterPro" id="IPR014710">
    <property type="entry name" value="RmlC-like_jellyroll"/>
</dbReference>
<keyword evidence="2" id="KW-0238">DNA-binding</keyword>
<dbReference type="Pfam" id="PF02311">
    <property type="entry name" value="AraC_binding"/>
    <property type="match status" value="1"/>
</dbReference>
<dbReference type="InterPro" id="IPR003313">
    <property type="entry name" value="AraC-bd"/>
</dbReference>
<evidence type="ECO:0000256" key="1">
    <source>
        <dbReference type="ARBA" id="ARBA00023015"/>
    </source>
</evidence>
<proteinExistence type="predicted"/>
<dbReference type="RefSeq" id="WP_174470085.1">
    <property type="nucleotide sequence ID" value="NZ_JAGINN010000007.1"/>
</dbReference>
<gene>
    <name evidence="5" type="ORF">GBZ48_05365</name>
</gene>
<dbReference type="PROSITE" id="PS01124">
    <property type="entry name" value="HTH_ARAC_FAMILY_2"/>
    <property type="match status" value="1"/>
</dbReference>
<dbReference type="SMART" id="SM00342">
    <property type="entry name" value="HTH_ARAC"/>
    <property type="match status" value="1"/>
</dbReference>
<evidence type="ECO:0000313" key="5">
    <source>
        <dbReference type="EMBL" id="NUA98714.1"/>
    </source>
</evidence>
<keyword evidence="3" id="KW-0804">Transcription</keyword>
<keyword evidence="1" id="KW-0805">Transcription regulation</keyword>
<comment type="caution">
    <text evidence="5">The sequence shown here is derived from an EMBL/GenBank/DDBJ whole genome shotgun (WGS) entry which is preliminary data.</text>
</comment>
<evidence type="ECO:0000313" key="6">
    <source>
        <dbReference type="Proteomes" id="UP000605086"/>
    </source>
</evidence>
<feature type="domain" description="HTH araC/xylS-type" evidence="4">
    <location>
        <begin position="172"/>
        <end position="269"/>
    </location>
</feature>
<evidence type="ECO:0000256" key="3">
    <source>
        <dbReference type="ARBA" id="ARBA00023163"/>
    </source>
</evidence>